<dbReference type="Proteomes" id="UP000007730">
    <property type="component" value="Plasmid pOC167"/>
</dbReference>
<gene>
    <name evidence="1" type="ordered locus">OCA5_pOC16700620</name>
</gene>
<sequence>MFQTSQVCNLLANCSEMLDGERMHLPTGVGLSVDQMKQAAQLIKAEAKLPTSTNEVQPSDMI</sequence>
<keyword evidence="1" id="KW-0614">Plasmid</keyword>
<evidence type="ECO:0000313" key="2">
    <source>
        <dbReference type="Proteomes" id="UP000007730"/>
    </source>
</evidence>
<dbReference type="HOGENOM" id="CLU_2899744_0_0_5"/>
<dbReference type="AlphaFoldDB" id="F8C1E5"/>
<keyword evidence="2" id="KW-1185">Reference proteome</keyword>
<name>F8C1E5_AFIC5</name>
<organism evidence="1 2">
    <name type="scientific">Afipia carboxidovorans (strain ATCC 49405 / DSM 1227 / KCTC 32145 / OM5)</name>
    <name type="common">Oligotropha carboxidovorans</name>
    <dbReference type="NCBI Taxonomy" id="504832"/>
    <lineage>
        <taxon>Bacteria</taxon>
        <taxon>Pseudomonadati</taxon>
        <taxon>Pseudomonadota</taxon>
        <taxon>Alphaproteobacteria</taxon>
        <taxon>Hyphomicrobiales</taxon>
        <taxon>Nitrobacteraceae</taxon>
        <taxon>Afipia</taxon>
    </lineage>
</organism>
<evidence type="ECO:0000313" key="1">
    <source>
        <dbReference type="EMBL" id="AEI08260.1"/>
    </source>
</evidence>
<dbReference type="KEGG" id="ocg:OCA5_pOC16700620"/>
<proteinExistence type="predicted"/>
<reference evidence="1 2" key="1">
    <citation type="journal article" date="2011" name="J. Bacteriol.">
        <title>Complete genome sequences of the chemolithoautotrophic Oligotropha carboxidovorans strains OM4 and OM5.</title>
        <authorList>
            <person name="Volland S."/>
            <person name="Rachinger M."/>
            <person name="Strittmatter A."/>
            <person name="Daniel R."/>
            <person name="Gottschalk G."/>
            <person name="Meyer O."/>
        </authorList>
    </citation>
    <scope>NUCLEOTIDE SEQUENCE [LARGE SCALE GENOMIC DNA]</scope>
    <source>
        <strain evidence="2">ATCC 49405 / DSM 1227 / KCTC 32145 / OM5</strain>
        <plasmid evidence="1">pOC167</plasmid>
    </source>
</reference>
<dbReference type="EMBL" id="CP002828">
    <property type="protein sequence ID" value="AEI08260.1"/>
    <property type="molecule type" value="Genomic_DNA"/>
</dbReference>
<geneLocation type="plasmid" evidence="1 2">
    <name>pOC167</name>
</geneLocation>
<accession>F8C1E5</accession>
<protein>
    <submittedName>
        <fullName evidence="1">Uncharacterized protein</fullName>
    </submittedName>
</protein>